<name>A0A8J4WLI2_9TREM</name>
<dbReference type="EMBL" id="LUCH01017580">
    <property type="protein sequence ID" value="KAF5394870.1"/>
    <property type="molecule type" value="Genomic_DNA"/>
</dbReference>
<dbReference type="OrthoDB" id="545063at2759"/>
<accession>A0A8J4WLI2</accession>
<comment type="caution">
    <text evidence="1">The sequence shown here is derived from an EMBL/GenBank/DDBJ whole genome shotgun (WGS) entry which is preliminary data.</text>
</comment>
<dbReference type="AlphaFoldDB" id="A0A8J4WLI2"/>
<evidence type="ECO:0000313" key="1">
    <source>
        <dbReference type="EMBL" id="KAF5394870.1"/>
    </source>
</evidence>
<evidence type="ECO:0000313" key="2">
    <source>
        <dbReference type="Proteomes" id="UP000748531"/>
    </source>
</evidence>
<gene>
    <name evidence="1" type="ORF">PHET_09839</name>
</gene>
<reference evidence="1" key="1">
    <citation type="submission" date="2019-05" db="EMBL/GenBank/DDBJ databases">
        <title>Annotation for the trematode Paragonimus heterotremus.</title>
        <authorList>
            <person name="Choi Y.-J."/>
        </authorList>
    </citation>
    <scope>NUCLEOTIDE SEQUENCE</scope>
    <source>
        <strain evidence="1">LC</strain>
    </source>
</reference>
<protein>
    <submittedName>
        <fullName evidence="1">Uncharacterized protein</fullName>
    </submittedName>
</protein>
<keyword evidence="2" id="KW-1185">Reference proteome</keyword>
<dbReference type="Proteomes" id="UP000748531">
    <property type="component" value="Unassembled WGS sequence"/>
</dbReference>
<organism evidence="1 2">
    <name type="scientific">Paragonimus heterotremus</name>
    <dbReference type="NCBI Taxonomy" id="100268"/>
    <lineage>
        <taxon>Eukaryota</taxon>
        <taxon>Metazoa</taxon>
        <taxon>Spiralia</taxon>
        <taxon>Lophotrochozoa</taxon>
        <taxon>Platyhelminthes</taxon>
        <taxon>Trematoda</taxon>
        <taxon>Digenea</taxon>
        <taxon>Plagiorchiida</taxon>
        <taxon>Troglotremata</taxon>
        <taxon>Troglotrematidae</taxon>
        <taxon>Paragonimus</taxon>
    </lineage>
</organism>
<sequence>MTAKSELFAEASTVWKILDEMAINDPVGYKKFIEKQLKEGKKSLVPPSVKFVIRATLKAFWTCKISVMMRI</sequence>
<proteinExistence type="predicted"/>